<protein>
    <submittedName>
        <fullName evidence="1">Uncharacterized protein</fullName>
    </submittedName>
</protein>
<evidence type="ECO:0000313" key="2">
    <source>
        <dbReference type="Proteomes" id="UP000001055"/>
    </source>
</evidence>
<dbReference type="EMBL" id="CH445345">
    <property type="protein sequence ID" value="EDP89818.1"/>
    <property type="molecule type" value="Genomic_DNA"/>
</dbReference>
<accession>A9JXC8</accession>
<organism evidence="1 2">
    <name type="scientific">Phaeosphaeria nodorum (strain SN15 / ATCC MYA-4574 / FGSC 10173)</name>
    <name type="common">Glume blotch fungus</name>
    <name type="synonym">Parastagonospora nodorum</name>
    <dbReference type="NCBI Taxonomy" id="321614"/>
    <lineage>
        <taxon>Eukaryota</taxon>
        <taxon>Fungi</taxon>
        <taxon>Dikarya</taxon>
        <taxon>Ascomycota</taxon>
        <taxon>Pezizomycotina</taxon>
        <taxon>Dothideomycetes</taxon>
        <taxon>Pleosporomycetidae</taxon>
        <taxon>Pleosporales</taxon>
        <taxon>Pleosporineae</taxon>
        <taxon>Phaeosphaeriaceae</taxon>
        <taxon>Parastagonospora</taxon>
    </lineage>
</organism>
<gene>
    <name evidence="1" type="ORF">SNOG_20132</name>
</gene>
<evidence type="ECO:0000313" key="1">
    <source>
        <dbReference type="EMBL" id="EDP89818.1"/>
    </source>
</evidence>
<dbReference type="KEGG" id="pno:SNOG_20132"/>
<sequence length="115" mass="12219">MESFIHEVCESVDGSSALVLMKVGETIGDSCLTGETICDCRGNGLVMGGVGGALGRAKGLSRANDRVVGVPPDDEFEDAWPWSDSELKDRRLRVNGAPRSSNFCCIRPQSSSNPS</sequence>
<reference evidence="2" key="1">
    <citation type="journal article" date="2007" name="Plant Cell">
        <title>Dothideomycete-plant interactions illuminated by genome sequencing and EST analysis of the wheat pathogen Stagonospora nodorum.</title>
        <authorList>
            <person name="Hane J.K."/>
            <person name="Lowe R.G."/>
            <person name="Solomon P.S."/>
            <person name="Tan K.C."/>
            <person name="Schoch C.L."/>
            <person name="Spatafora J.W."/>
            <person name="Crous P.W."/>
            <person name="Kodira C."/>
            <person name="Birren B.W."/>
            <person name="Galagan J.E."/>
            <person name="Torriani S.F."/>
            <person name="McDonald B.A."/>
            <person name="Oliver R.P."/>
        </authorList>
    </citation>
    <scope>NUCLEOTIDE SEQUENCE [LARGE SCALE GENOMIC DNA]</scope>
    <source>
        <strain evidence="2">SN15 / ATCC MYA-4574 / FGSC 10173</strain>
    </source>
</reference>
<dbReference type="RefSeq" id="XP_001802320.1">
    <property type="nucleotide sequence ID" value="XM_001802268.1"/>
</dbReference>
<dbReference type="InParanoid" id="A9JXC8"/>
<dbReference type="Proteomes" id="UP000001055">
    <property type="component" value="Unassembled WGS sequence"/>
</dbReference>
<name>A9JXC8_PHANO</name>
<dbReference type="AlphaFoldDB" id="A9JXC8"/>
<dbReference type="GeneID" id="5979230"/>
<dbReference type="HOGENOM" id="CLU_2109879_0_0_1"/>
<proteinExistence type="predicted"/>